<comment type="caution">
    <text evidence="1">The sequence shown here is derived from an EMBL/GenBank/DDBJ whole genome shotgun (WGS) entry which is preliminary data.</text>
</comment>
<accession>A0A2J8NBG6</accession>
<dbReference type="EMBL" id="NBAG03000232">
    <property type="protein sequence ID" value="PNI69124.1"/>
    <property type="molecule type" value="Genomic_DNA"/>
</dbReference>
<name>A0A2J8NBG6_PANTR</name>
<dbReference type="Proteomes" id="UP000236370">
    <property type="component" value="Unassembled WGS sequence"/>
</dbReference>
<protein>
    <submittedName>
        <fullName evidence="1">SLC25A25 isoform 8</fullName>
    </submittedName>
</protein>
<evidence type="ECO:0000313" key="1">
    <source>
        <dbReference type="EMBL" id="PNI69124.1"/>
    </source>
</evidence>
<evidence type="ECO:0000313" key="2">
    <source>
        <dbReference type="Proteomes" id="UP000236370"/>
    </source>
</evidence>
<gene>
    <name evidence="1" type="ORF">CK820_G0012274</name>
</gene>
<dbReference type="AlphaFoldDB" id="A0A2J8NBG6"/>
<proteinExistence type="predicted"/>
<sequence length="75" mass="8663">MLCLCLYVPVIGEAQTEFQYFESKGLPAELKSIFKLSVFIPSQEFSTYRQWKQCPLCTEGDLQIQGRRQKEAQAL</sequence>
<reference evidence="1 2" key="1">
    <citation type="submission" date="2017-12" db="EMBL/GenBank/DDBJ databases">
        <title>High-resolution comparative analysis of great ape genomes.</title>
        <authorList>
            <person name="Pollen A."/>
            <person name="Hastie A."/>
            <person name="Hormozdiari F."/>
            <person name="Dougherty M."/>
            <person name="Liu R."/>
            <person name="Chaisson M."/>
            <person name="Hoppe E."/>
            <person name="Hill C."/>
            <person name="Pang A."/>
            <person name="Hillier L."/>
            <person name="Baker C."/>
            <person name="Armstrong J."/>
            <person name="Shendure J."/>
            <person name="Paten B."/>
            <person name="Wilson R."/>
            <person name="Chao H."/>
            <person name="Schneider V."/>
            <person name="Ventura M."/>
            <person name="Kronenberg Z."/>
            <person name="Murali S."/>
            <person name="Gordon D."/>
            <person name="Cantsilieris S."/>
            <person name="Munson K."/>
            <person name="Nelson B."/>
            <person name="Raja A."/>
            <person name="Underwood J."/>
            <person name="Diekhans M."/>
            <person name="Fiddes I."/>
            <person name="Haussler D."/>
            <person name="Eichler E."/>
        </authorList>
    </citation>
    <scope>NUCLEOTIDE SEQUENCE [LARGE SCALE GENOMIC DNA]</scope>
    <source>
        <strain evidence="1">Yerkes chimp pedigree #C0471</strain>
    </source>
</reference>
<organism evidence="1 2">
    <name type="scientific">Pan troglodytes</name>
    <name type="common">Chimpanzee</name>
    <dbReference type="NCBI Taxonomy" id="9598"/>
    <lineage>
        <taxon>Eukaryota</taxon>
        <taxon>Metazoa</taxon>
        <taxon>Chordata</taxon>
        <taxon>Craniata</taxon>
        <taxon>Vertebrata</taxon>
        <taxon>Euteleostomi</taxon>
        <taxon>Mammalia</taxon>
        <taxon>Eutheria</taxon>
        <taxon>Euarchontoglires</taxon>
        <taxon>Primates</taxon>
        <taxon>Haplorrhini</taxon>
        <taxon>Catarrhini</taxon>
        <taxon>Hominidae</taxon>
        <taxon>Pan</taxon>
    </lineage>
</organism>